<dbReference type="AlphaFoldDB" id="A0AAU6R5G1"/>
<name>A0AAU6R5G1_SYNEL</name>
<evidence type="ECO:0000259" key="1">
    <source>
        <dbReference type="Pfam" id="PF16684"/>
    </source>
</evidence>
<proteinExistence type="predicted"/>
<protein>
    <recommendedName>
        <fullName evidence="1">Telomere resolvase ResT/TelK catalytic domain-containing protein</fullName>
    </recommendedName>
</protein>
<dbReference type="EMBL" id="CP034671">
    <property type="protein sequence ID" value="WZE38223.1"/>
    <property type="molecule type" value="Genomic_DNA"/>
</dbReference>
<feature type="domain" description="Telomere resolvase ResT/TelK catalytic" evidence="1">
    <location>
        <begin position="212"/>
        <end position="370"/>
    </location>
</feature>
<gene>
    <name evidence="2" type="ORF">EKO22_10755</name>
</gene>
<dbReference type="InterPro" id="IPR038280">
    <property type="entry name" value="ResT/TelK_cat_sf"/>
</dbReference>
<reference evidence="2" key="1">
    <citation type="submission" date="2024-01" db="EMBL/GenBank/DDBJ databases">
        <title>Synechococcus elongatus PCC 11802, a close yet different native of Synechococcus elongatus PCC 11801.</title>
        <authorList>
            <person name="Jaiswal D."/>
            <person name="Sengupta A."/>
            <person name="Sengupta S."/>
            <person name="Pakrasi H.B."/>
            <person name="Wangikar P."/>
        </authorList>
    </citation>
    <scope>NUCLEOTIDE SEQUENCE</scope>
    <source>
        <strain evidence="2">PCC 11802</strain>
    </source>
</reference>
<evidence type="ECO:0000313" key="2">
    <source>
        <dbReference type="EMBL" id="WZE38223.1"/>
    </source>
</evidence>
<accession>A0AAU6R5G1</accession>
<organism evidence="2">
    <name type="scientific">Synechococcus elongatus PCC 11802</name>
    <dbReference type="NCBI Taxonomy" id="2283154"/>
    <lineage>
        <taxon>Bacteria</taxon>
        <taxon>Bacillati</taxon>
        <taxon>Cyanobacteriota</taxon>
        <taxon>Cyanophyceae</taxon>
        <taxon>Synechococcales</taxon>
        <taxon>Synechococcaceae</taxon>
        <taxon>Synechococcus</taxon>
    </lineage>
</organism>
<dbReference type="RefSeq" id="WP_208678325.1">
    <property type="nucleotide sequence ID" value="NZ_CP034671.2"/>
</dbReference>
<dbReference type="Gene3D" id="1.10.443.30">
    <property type="entry name" value="Telomere resolvase"/>
    <property type="match status" value="1"/>
</dbReference>
<sequence>MDDQPLQEQFETIVSTICDGWEQYWNHRDVSAKKRACQYCESIVKSWIENKTDESTLKRYQSTLRNQVRHELAARGWMWRPSSLELNRSGDWEQLTPHQNVDRIPIGDEPCTWLTTYVQSLGTARDVVRTNPQLTQDVSPLADQQARIPLPPSVCQLLLGQAISTLQEFLTHQSPRLTAASLRIPHYTSSSSADPQALNPVMTMVPRLQLAYDAAIAIVILTGRRPFLEVLRDARFQPSDDGCLLIHGMHQGNDPQAKTFKIRPLGNPQLIAQAHVKVLAELTALAAWYSPRIHLDLLRQQAYPGMESSIQQYLPCLRPVLRQGFQLGSLAPIDGRIWYAQIAFQRWREATHKVMDEQTFINKVLIHDAASDPLSNLNGDRPSHRWTATDTEDLSAFLTAPV</sequence>
<dbReference type="InterPro" id="IPR032047">
    <property type="entry name" value="ResT/TelK_cat"/>
</dbReference>
<dbReference type="Pfam" id="PF16684">
    <property type="entry name" value="ResT-TelK_cat"/>
    <property type="match status" value="1"/>
</dbReference>